<organism evidence="1 7">
    <name type="scientific">Spodoptera frugiperda nuclear polyhedrosis virus</name>
    <name type="common">SfNPV</name>
    <dbReference type="NCBI Taxonomy" id="10455"/>
    <lineage>
        <taxon>Viruses</taxon>
        <taxon>Viruses incertae sedis</taxon>
        <taxon>Naldaviricetes</taxon>
        <taxon>Lefavirales</taxon>
        <taxon>Baculoviridae</taxon>
        <taxon>Alphabaculovirus</taxon>
        <taxon>Alphabaculovirus spofrugiperdae</taxon>
    </lineage>
</organism>
<reference evidence="2" key="1">
    <citation type="submission" date="2007-10" db="EMBL/GenBank/DDBJ databases">
        <authorList>
            <person name="Wolff J.L.C."/>
            <person name="Valicente F.H."/>
            <person name="Oliveira J.V.C."/>
            <person name="Zanotto P.M.A."/>
        </authorList>
    </citation>
    <scope>NUCLEOTIDE SEQUENCE</scope>
    <source>
        <strain evidence="2">19</strain>
    </source>
</reference>
<accession>A1YJC5</accession>
<evidence type="ECO:0000313" key="6">
    <source>
        <dbReference type="EMBL" id="QWS70907.1"/>
    </source>
</evidence>
<sequence>MFETLSIDNKDSDMNLRVRKLVQKIFNKNVPYVYVVKLDSNNDFQDIYKMIDNEVVEIKRPPYKYYKVHLTINAAKEKFYVFRAVNKKPIELCVKIYNDVSNIVIQ</sequence>
<dbReference type="EMBL" id="EF035042">
    <property type="protein sequence ID" value="ABM45845.1"/>
    <property type="molecule type" value="Genomic_DNA"/>
</dbReference>
<evidence type="ECO:0000313" key="3">
    <source>
        <dbReference type="EMBL" id="AIW01546.1"/>
    </source>
</evidence>
<dbReference type="EMBL" id="MK503924">
    <property type="protein sequence ID" value="QED40193.1"/>
    <property type="molecule type" value="Genomic_DNA"/>
</dbReference>
<dbReference type="Proteomes" id="UP000204663">
    <property type="component" value="Segment"/>
</dbReference>
<dbReference type="EMBL" id="EU258200">
    <property type="protein sequence ID" value="ACA02691.1"/>
    <property type="molecule type" value="Genomic_DNA"/>
</dbReference>
<keyword evidence="7" id="KW-1185">Reference proteome</keyword>
<organismHost>
    <name type="scientific">Lepidoptera</name>
    <name type="common">moths &amp; butterflies</name>
    <dbReference type="NCBI Taxonomy" id="7088"/>
</organismHost>
<dbReference type="EMBL" id="KF891883">
    <property type="protein sequence ID" value="AIW01546.1"/>
    <property type="molecule type" value="Genomic_DNA"/>
</dbReference>
<evidence type="ECO:0000313" key="1">
    <source>
        <dbReference type="EMBL" id="ABM45845.1"/>
    </source>
</evidence>
<evidence type="ECO:0000313" key="5">
    <source>
        <dbReference type="EMBL" id="QED40193.1"/>
    </source>
</evidence>
<dbReference type="EMBL" id="MK503923">
    <property type="protein sequence ID" value="QED40048.1"/>
    <property type="molecule type" value="Genomic_DNA"/>
</dbReference>
<protein>
    <submittedName>
        <fullName evidence="1">Uncharacterized protein</fullName>
    </submittedName>
</protein>
<gene>
    <name evidence="6" type="primary">hypothetical protein</name>
</gene>
<reference evidence="1 7" key="2">
    <citation type="journal article" date="2008" name="J. Gen. Virol.">
        <title>Genomic sequence analysis of a fast-killing isolate of Spodoptera frugiperda multiple nucleopolyhedrovirus.</title>
        <authorList>
            <person name="Harrison R.L."/>
            <person name="Puttler B."/>
            <person name="Popham H.J."/>
        </authorList>
    </citation>
    <scope>NUCLEOTIDE SEQUENCE [LARGE SCALE GENOMIC DNA]</scope>
    <source>
        <strain evidence="1">3AP2</strain>
    </source>
</reference>
<reference evidence="3" key="5">
    <citation type="submission" date="2013-11" db="EMBL/GenBank/DDBJ databases">
        <authorList>
            <person name="Hoang H.T."/>
            <person name="Killian M.L."/>
            <person name="Madson D.M."/>
            <person name="Arruda P.H.E."/>
            <person name="Sun D."/>
            <person name="Schwartz K.J."/>
            <person name="Yoon K."/>
        </authorList>
    </citation>
    <scope>NUCLEOTIDE SEQUENCE</scope>
    <source>
        <strain evidence="3">Colombian</strain>
    </source>
</reference>
<dbReference type="RefSeq" id="YP_001036427.1">
    <property type="nucleotide sequence ID" value="NC_009011.2"/>
</dbReference>
<reference evidence="2" key="3">
    <citation type="journal article" date="2008" name="J. Gen. Virol.">
        <title>Analysis of the genome of Spodoptera frugiperda nucleopolyhedrovirus (SfMNPV-19) and of the high genomic heterogeneity in group II nucleopolyhedroviruses.</title>
        <authorList>
            <person name="Wolff J.L."/>
            <person name="Valicente F.H."/>
            <person name="Martins R."/>
            <person name="Oliveira J.V."/>
            <person name="Zanotto P.M."/>
        </authorList>
    </citation>
    <scope>NUCLEOTIDE SEQUENCE</scope>
    <source>
        <strain evidence="2">19</strain>
    </source>
</reference>
<proteinExistence type="predicted"/>
<reference evidence="6" key="8">
    <citation type="submission" date="2021-05" db="EMBL/GenBank/DDBJ databases">
        <title>Genome sequence of the Spodoptera frugiperda multiple nucleopolyhedrovirus (SfMNPV) isolated from the fall armyworm, Spodoptera frugiperda, in Nigeria, Africa.</title>
        <authorList>
            <person name="Wennmann J.T."/>
            <person name="Tepa-Yotto G.T."/>
            <person name="Jehle J.A."/>
            <person name="Goergen G."/>
        </authorList>
    </citation>
    <scope>NUCLEOTIDE SEQUENCE</scope>
    <source>
        <strain evidence="6">KA1</strain>
    </source>
</reference>
<evidence type="ECO:0000313" key="7">
    <source>
        <dbReference type="Proteomes" id="UP000204663"/>
    </source>
</evidence>
<reference evidence="1" key="4">
    <citation type="submission" date="2009-09" db="EMBL/GenBank/DDBJ databases">
        <authorList>
            <person name="Harrison R.L."/>
            <person name="Puttler B."/>
            <person name="Popham H.J."/>
        </authorList>
    </citation>
    <scope>NUCLEOTIDE SEQUENCE</scope>
    <source>
        <strain evidence="1">3AP2</strain>
    </source>
</reference>
<reference evidence="4" key="7">
    <citation type="submission" date="2019-02" db="EMBL/GenBank/DDBJ databases">
        <title>Genetic diversity of Spodoptera frugiperda multiple nucleopolyhedovirus and pathogenicity against corn- and rice-strain S. frugiperda larvae.</title>
        <authorList>
            <person name="Harrison R.L."/>
            <person name="Rowley D.L."/>
            <person name="Popham H.J."/>
        </authorList>
    </citation>
    <scope>NUCLEOTIDE SEQUENCE</scope>
    <source>
        <strain evidence="4">IIBBL BCIPV 281</strain>
        <strain evidence="5">IIBBL BCIPV 459</strain>
    </source>
</reference>
<evidence type="ECO:0000313" key="2">
    <source>
        <dbReference type="EMBL" id="ACA02691.1"/>
    </source>
</evidence>
<name>A1YJC5_NPVSF</name>
<dbReference type="EMBL" id="MZ292981">
    <property type="protein sequence ID" value="QWS70907.1"/>
    <property type="molecule type" value="Genomic_DNA"/>
</dbReference>
<evidence type="ECO:0000313" key="4">
    <source>
        <dbReference type="EMBL" id="QED40048.1"/>
    </source>
</evidence>
<dbReference type="KEGG" id="vg:5176093"/>
<reference evidence="3" key="6">
    <citation type="journal article" date="2015" name="BMC Genomics">
        <title>Evidence of recent interspecies horizontal gene transfer regarding nucleopolyhedrovirus infection of Spodoptera frugiperda.</title>
        <authorList>
            <person name="Barrera G.P."/>
            <person name="Belaich M.N."/>
            <person name="Patarroyo M.A."/>
            <person name="Villamizar L.F."/>
            <person name="Ghiringhelli P.D."/>
        </authorList>
    </citation>
    <scope>NUCLEOTIDE SEQUENCE</scope>
    <source>
        <strain evidence="3">Colombian</strain>
    </source>
</reference>